<comment type="caution">
    <text evidence="3">The sequence shown here is derived from an EMBL/GenBank/DDBJ whole genome shotgun (WGS) entry which is preliminary data.</text>
</comment>
<gene>
    <name evidence="3" type="ORF">GCM10009550_03620</name>
</gene>
<keyword evidence="4" id="KW-1185">Reference proteome</keyword>
<protein>
    <submittedName>
        <fullName evidence="3">ATP-binding protein</fullName>
    </submittedName>
</protein>
<dbReference type="SUPFAM" id="SSF55874">
    <property type="entry name" value="ATPase domain of HSP90 chaperone/DNA topoisomerase II/histidine kinase"/>
    <property type="match status" value="1"/>
</dbReference>
<dbReference type="InterPro" id="IPR050267">
    <property type="entry name" value="Anti-sigma-factor_SerPK"/>
</dbReference>
<dbReference type="Gene3D" id="3.30.565.10">
    <property type="entry name" value="Histidine kinase-like ATPase, C-terminal domain"/>
    <property type="match status" value="1"/>
</dbReference>
<evidence type="ECO:0000259" key="2">
    <source>
        <dbReference type="Pfam" id="PF13581"/>
    </source>
</evidence>
<sequence>MTWEDSVSVMTRDDLHLDLLGSPAAAGLARTLLGQRLRRWEYTALLDDVLLVASELLTNAAEATPNERIRLRLGRDARGVFLGVWDSSPLRPHAKPVVFLTGEDLDATDETFDSGGGWGLSIVEALSTSCGIQEDGRGGKWVWATFAARR</sequence>
<evidence type="ECO:0000313" key="3">
    <source>
        <dbReference type="EMBL" id="GAA0937149.1"/>
    </source>
</evidence>
<keyword evidence="3" id="KW-0547">Nucleotide-binding</keyword>
<proteinExistence type="predicted"/>
<evidence type="ECO:0000313" key="4">
    <source>
        <dbReference type="Proteomes" id="UP001500665"/>
    </source>
</evidence>
<keyword evidence="1" id="KW-0723">Serine/threonine-protein kinase</keyword>
<dbReference type="Pfam" id="PF13581">
    <property type="entry name" value="HATPase_c_2"/>
    <property type="match status" value="1"/>
</dbReference>
<dbReference type="Proteomes" id="UP001500665">
    <property type="component" value="Unassembled WGS sequence"/>
</dbReference>
<dbReference type="InterPro" id="IPR036890">
    <property type="entry name" value="HATPase_C_sf"/>
</dbReference>
<keyword evidence="1" id="KW-0808">Transferase</keyword>
<organism evidence="3 4">
    <name type="scientific">Actinocorallia libanotica</name>
    <dbReference type="NCBI Taxonomy" id="46162"/>
    <lineage>
        <taxon>Bacteria</taxon>
        <taxon>Bacillati</taxon>
        <taxon>Actinomycetota</taxon>
        <taxon>Actinomycetes</taxon>
        <taxon>Streptosporangiales</taxon>
        <taxon>Thermomonosporaceae</taxon>
        <taxon>Actinocorallia</taxon>
    </lineage>
</organism>
<name>A0ABP4AK77_9ACTN</name>
<dbReference type="EMBL" id="BAAAHH010000001">
    <property type="protein sequence ID" value="GAA0937149.1"/>
    <property type="molecule type" value="Genomic_DNA"/>
</dbReference>
<accession>A0ABP4AK77</accession>
<dbReference type="CDD" id="cd16936">
    <property type="entry name" value="HATPase_RsbW-like"/>
    <property type="match status" value="1"/>
</dbReference>
<feature type="domain" description="Histidine kinase/HSP90-like ATPase" evidence="2">
    <location>
        <begin position="26"/>
        <end position="145"/>
    </location>
</feature>
<dbReference type="PANTHER" id="PTHR35526:SF3">
    <property type="entry name" value="ANTI-SIGMA-F FACTOR RSBW"/>
    <property type="match status" value="1"/>
</dbReference>
<keyword evidence="1" id="KW-0418">Kinase</keyword>
<dbReference type="GO" id="GO:0005524">
    <property type="term" value="F:ATP binding"/>
    <property type="evidence" value="ECO:0007669"/>
    <property type="project" value="UniProtKB-KW"/>
</dbReference>
<evidence type="ECO:0000256" key="1">
    <source>
        <dbReference type="ARBA" id="ARBA00022527"/>
    </source>
</evidence>
<keyword evidence="3" id="KW-0067">ATP-binding</keyword>
<dbReference type="InterPro" id="IPR003594">
    <property type="entry name" value="HATPase_dom"/>
</dbReference>
<reference evidence="4" key="1">
    <citation type="journal article" date="2019" name="Int. J. Syst. Evol. Microbiol.">
        <title>The Global Catalogue of Microorganisms (GCM) 10K type strain sequencing project: providing services to taxonomists for standard genome sequencing and annotation.</title>
        <authorList>
            <consortium name="The Broad Institute Genomics Platform"/>
            <consortium name="The Broad Institute Genome Sequencing Center for Infectious Disease"/>
            <person name="Wu L."/>
            <person name="Ma J."/>
        </authorList>
    </citation>
    <scope>NUCLEOTIDE SEQUENCE [LARGE SCALE GENOMIC DNA]</scope>
    <source>
        <strain evidence="4">JCM 10696</strain>
    </source>
</reference>
<dbReference type="PANTHER" id="PTHR35526">
    <property type="entry name" value="ANTI-SIGMA-F FACTOR RSBW-RELATED"/>
    <property type="match status" value="1"/>
</dbReference>